<dbReference type="InterPro" id="IPR037919">
    <property type="entry name" value="OGT"/>
</dbReference>
<sequence>MAKIYKQQGNYADTISCYNEVLHFYPLVVDDLVHRGNTYKEIGRVNEAIKDYSHAIIICPQMDEAYANMASFYEDSGHVEAAIKSYRKALAIHPDFPRATCNLLHTLQCVSYMGLLSTTGARYTQYLVTNEFVSSTWFSHLNSEKLVHLPHCYFVNDYKQKNLDVLDPNC</sequence>
<evidence type="ECO:0000313" key="10">
    <source>
        <dbReference type="EMBL" id="KVH97005.1"/>
    </source>
</evidence>
<gene>
    <name evidence="10" type="ORF">Ccrd_000903</name>
</gene>
<dbReference type="Pfam" id="PF13844">
    <property type="entry name" value="Glyco_transf_41"/>
    <property type="match status" value="1"/>
</dbReference>
<dbReference type="EC" id="2.4.1.255" evidence="3"/>
<dbReference type="Gramene" id="KVH97005">
    <property type="protein sequence ID" value="KVH97005"/>
    <property type="gene ID" value="Ccrd_000903"/>
</dbReference>
<evidence type="ECO:0000256" key="6">
    <source>
        <dbReference type="ARBA" id="ARBA00022737"/>
    </source>
</evidence>
<evidence type="ECO:0000256" key="2">
    <source>
        <dbReference type="ARBA" id="ARBA00005386"/>
    </source>
</evidence>
<dbReference type="AlphaFoldDB" id="A0A103XUD9"/>
<reference evidence="10 11" key="1">
    <citation type="journal article" date="2016" name="Sci. Rep.">
        <title>The genome sequence of the outbreeding globe artichoke constructed de novo incorporating a phase-aware low-pass sequencing strategy of F1 progeny.</title>
        <authorList>
            <person name="Scaglione D."/>
            <person name="Reyes-Chin-Wo S."/>
            <person name="Acquadro A."/>
            <person name="Froenicke L."/>
            <person name="Portis E."/>
            <person name="Beitel C."/>
            <person name="Tirone M."/>
            <person name="Mauro R."/>
            <person name="Lo Monaco A."/>
            <person name="Mauromicale G."/>
            <person name="Faccioli P."/>
            <person name="Cattivelli L."/>
            <person name="Rieseberg L."/>
            <person name="Michelmore R."/>
            <person name="Lanteri S."/>
        </authorList>
    </citation>
    <scope>NUCLEOTIDE SEQUENCE [LARGE SCALE GENOMIC DNA]</scope>
    <source>
        <strain evidence="10">2C</strain>
    </source>
</reference>
<name>A0A103XUD9_CYNCS</name>
<dbReference type="Pfam" id="PF13414">
    <property type="entry name" value="TPR_11"/>
    <property type="match status" value="1"/>
</dbReference>
<evidence type="ECO:0000256" key="1">
    <source>
        <dbReference type="ARBA" id="ARBA00004922"/>
    </source>
</evidence>
<dbReference type="PANTHER" id="PTHR44366:SF1">
    <property type="entry name" value="UDP-N-ACETYLGLUCOSAMINE--PEPTIDE N-ACETYLGLUCOSAMINYLTRANSFERASE 110 KDA SUBUNIT"/>
    <property type="match status" value="1"/>
</dbReference>
<dbReference type="GO" id="GO:0097363">
    <property type="term" value="F:protein O-acetylglucosaminyltransferase activity"/>
    <property type="evidence" value="ECO:0007669"/>
    <property type="project" value="UniProtKB-EC"/>
</dbReference>
<feature type="repeat" description="TPR" evidence="8">
    <location>
        <begin position="63"/>
        <end position="96"/>
    </location>
</feature>
<dbReference type="EMBL" id="LEKV01003901">
    <property type="protein sequence ID" value="KVH97005.1"/>
    <property type="molecule type" value="Genomic_DNA"/>
</dbReference>
<dbReference type="GO" id="GO:0006493">
    <property type="term" value="P:protein O-linked glycosylation"/>
    <property type="evidence" value="ECO:0007669"/>
    <property type="project" value="InterPro"/>
</dbReference>
<comment type="pathway">
    <text evidence="1">Protein modification; protein glycosylation.</text>
</comment>
<dbReference type="Gene3D" id="1.25.40.10">
    <property type="entry name" value="Tetratricopeptide repeat domain"/>
    <property type="match status" value="2"/>
</dbReference>
<evidence type="ECO:0000256" key="3">
    <source>
        <dbReference type="ARBA" id="ARBA00011970"/>
    </source>
</evidence>
<protein>
    <recommendedName>
        <fullName evidence="3">protein O-GlcNAc transferase</fullName>
        <ecNumber evidence="3">2.4.1.255</ecNumber>
    </recommendedName>
</protein>
<evidence type="ECO:0000313" key="11">
    <source>
        <dbReference type="Proteomes" id="UP000243975"/>
    </source>
</evidence>
<proteinExistence type="inferred from homology"/>
<evidence type="ECO:0000256" key="4">
    <source>
        <dbReference type="ARBA" id="ARBA00022676"/>
    </source>
</evidence>
<feature type="repeat" description="TPR" evidence="8">
    <location>
        <begin position="29"/>
        <end position="62"/>
    </location>
</feature>
<dbReference type="SUPFAM" id="SSF48452">
    <property type="entry name" value="TPR-like"/>
    <property type="match status" value="1"/>
</dbReference>
<comment type="similarity">
    <text evidence="2">Belongs to the glycosyltransferase 41 family. O-GlcNAc transferase subfamily.</text>
</comment>
<accession>A0A103XUD9</accession>
<comment type="caution">
    <text evidence="10">The sequence shown here is derived from an EMBL/GenBank/DDBJ whole genome shotgun (WGS) entry which is preliminary data.</text>
</comment>
<dbReference type="PROSITE" id="PS50293">
    <property type="entry name" value="TPR_REGION"/>
    <property type="match status" value="1"/>
</dbReference>
<dbReference type="SMART" id="SM00028">
    <property type="entry name" value="TPR"/>
    <property type="match status" value="3"/>
</dbReference>
<dbReference type="PANTHER" id="PTHR44366">
    <property type="entry name" value="UDP-N-ACETYLGLUCOSAMINE--PEPTIDE N-ACETYLGLUCOSAMINYLTRANSFERASE 110 KDA SUBUNIT"/>
    <property type="match status" value="1"/>
</dbReference>
<keyword evidence="6" id="KW-0677">Repeat</keyword>
<keyword evidence="4" id="KW-0328">Glycosyltransferase</keyword>
<dbReference type="PROSITE" id="PS50005">
    <property type="entry name" value="TPR"/>
    <property type="match status" value="2"/>
</dbReference>
<evidence type="ECO:0000256" key="7">
    <source>
        <dbReference type="ARBA" id="ARBA00022803"/>
    </source>
</evidence>
<evidence type="ECO:0000256" key="8">
    <source>
        <dbReference type="PROSITE-ProRule" id="PRU00339"/>
    </source>
</evidence>
<keyword evidence="11" id="KW-1185">Reference proteome</keyword>
<dbReference type="Proteomes" id="UP000243975">
    <property type="component" value="Unassembled WGS sequence"/>
</dbReference>
<feature type="domain" description="O-GlcNAc transferase C-terminal" evidence="9">
    <location>
        <begin position="110"/>
        <end position="160"/>
    </location>
</feature>
<organism evidence="10 11">
    <name type="scientific">Cynara cardunculus var. scolymus</name>
    <name type="common">Globe artichoke</name>
    <name type="synonym">Cynara scolymus</name>
    <dbReference type="NCBI Taxonomy" id="59895"/>
    <lineage>
        <taxon>Eukaryota</taxon>
        <taxon>Viridiplantae</taxon>
        <taxon>Streptophyta</taxon>
        <taxon>Embryophyta</taxon>
        <taxon>Tracheophyta</taxon>
        <taxon>Spermatophyta</taxon>
        <taxon>Magnoliopsida</taxon>
        <taxon>eudicotyledons</taxon>
        <taxon>Gunneridae</taxon>
        <taxon>Pentapetalae</taxon>
        <taxon>asterids</taxon>
        <taxon>campanulids</taxon>
        <taxon>Asterales</taxon>
        <taxon>Asteraceae</taxon>
        <taxon>Carduoideae</taxon>
        <taxon>Cardueae</taxon>
        <taxon>Carduinae</taxon>
        <taxon>Cynara</taxon>
    </lineage>
</organism>
<dbReference type="STRING" id="59895.A0A103XUD9"/>
<evidence type="ECO:0000259" key="9">
    <source>
        <dbReference type="Pfam" id="PF13844"/>
    </source>
</evidence>
<evidence type="ECO:0000256" key="5">
    <source>
        <dbReference type="ARBA" id="ARBA00022679"/>
    </source>
</evidence>
<dbReference type="InterPro" id="IPR011990">
    <property type="entry name" value="TPR-like_helical_dom_sf"/>
</dbReference>
<keyword evidence="5" id="KW-0808">Transferase</keyword>
<dbReference type="InterPro" id="IPR029489">
    <property type="entry name" value="OGT/SEC/SPY_C"/>
</dbReference>
<keyword evidence="7 8" id="KW-0802">TPR repeat</keyword>
<dbReference type="InterPro" id="IPR019734">
    <property type="entry name" value="TPR_rpt"/>
</dbReference>
<dbReference type="Gene3D" id="3.40.50.11380">
    <property type="match status" value="1"/>
</dbReference>